<name>A0ABW3AYK7_9FLAO</name>
<sequence>MSDENKDLGDEAKDALDNAKKKAENLGDKAEDAFDNAKEKAGDFADDAKEKASDFADKAEEAAKDFKEEVKDTFDPNKPDNGKTVAIIAHITFIGWIVAIVMNSSNKTEFGSFYIRQTLGIWIFMMVLGFVPIVGCFAGLIGLVLIVISIIAAANGKMTPTVGVGHLFQDWFKSL</sequence>
<evidence type="ECO:0000256" key="1">
    <source>
        <dbReference type="SAM" id="MobiDB-lite"/>
    </source>
</evidence>
<feature type="transmembrane region" description="Helical" evidence="2">
    <location>
        <begin position="122"/>
        <end position="148"/>
    </location>
</feature>
<feature type="transmembrane region" description="Helical" evidence="2">
    <location>
        <begin position="84"/>
        <end position="102"/>
    </location>
</feature>
<evidence type="ECO:0000313" key="4">
    <source>
        <dbReference type="Proteomes" id="UP001597012"/>
    </source>
</evidence>
<dbReference type="RefSeq" id="WP_379931855.1">
    <property type="nucleotide sequence ID" value="NZ_JBHTHY010000003.1"/>
</dbReference>
<dbReference type="Gene3D" id="1.20.120.20">
    <property type="entry name" value="Apolipoprotein"/>
    <property type="match status" value="1"/>
</dbReference>
<evidence type="ECO:0000256" key="2">
    <source>
        <dbReference type="SAM" id="Phobius"/>
    </source>
</evidence>
<feature type="region of interest" description="Disordered" evidence="1">
    <location>
        <begin position="41"/>
        <end position="60"/>
    </location>
</feature>
<reference evidence="4" key="1">
    <citation type="journal article" date="2019" name="Int. J. Syst. Evol. Microbiol.">
        <title>The Global Catalogue of Microorganisms (GCM) 10K type strain sequencing project: providing services to taxonomists for standard genome sequencing and annotation.</title>
        <authorList>
            <consortium name="The Broad Institute Genomics Platform"/>
            <consortium name="The Broad Institute Genome Sequencing Center for Infectious Disease"/>
            <person name="Wu L."/>
            <person name="Ma J."/>
        </authorList>
    </citation>
    <scope>NUCLEOTIDE SEQUENCE [LARGE SCALE GENOMIC DNA]</scope>
    <source>
        <strain evidence="4">CCUG 61948</strain>
    </source>
</reference>
<gene>
    <name evidence="3" type="ORF">ACFQZJ_01795</name>
</gene>
<dbReference type="Proteomes" id="UP001597012">
    <property type="component" value="Unassembled WGS sequence"/>
</dbReference>
<comment type="caution">
    <text evidence="3">The sequence shown here is derived from an EMBL/GenBank/DDBJ whole genome shotgun (WGS) entry which is preliminary data.</text>
</comment>
<dbReference type="EMBL" id="JBHTHY010000003">
    <property type="protein sequence ID" value="MFD0796177.1"/>
    <property type="molecule type" value="Genomic_DNA"/>
</dbReference>
<accession>A0ABW3AYK7</accession>
<feature type="region of interest" description="Disordered" evidence="1">
    <location>
        <begin position="1"/>
        <end position="33"/>
    </location>
</feature>
<keyword evidence="4" id="KW-1185">Reference proteome</keyword>
<keyword evidence="2" id="KW-0812">Transmembrane</keyword>
<keyword evidence="2" id="KW-0472">Membrane</keyword>
<protein>
    <submittedName>
        <fullName evidence="3">YtxH domain-containing protein</fullName>
    </submittedName>
</protein>
<organism evidence="3 4">
    <name type="scientific">Maribacter chungangensis</name>
    <dbReference type="NCBI Taxonomy" id="1069117"/>
    <lineage>
        <taxon>Bacteria</taxon>
        <taxon>Pseudomonadati</taxon>
        <taxon>Bacteroidota</taxon>
        <taxon>Flavobacteriia</taxon>
        <taxon>Flavobacteriales</taxon>
        <taxon>Flavobacteriaceae</taxon>
        <taxon>Maribacter</taxon>
    </lineage>
</organism>
<keyword evidence="2" id="KW-1133">Transmembrane helix</keyword>
<evidence type="ECO:0000313" key="3">
    <source>
        <dbReference type="EMBL" id="MFD0796177.1"/>
    </source>
</evidence>
<proteinExistence type="predicted"/>